<gene>
    <name evidence="1" type="ORF">MELLADRAFT_94962</name>
</gene>
<dbReference type="EMBL" id="GL883165">
    <property type="protein sequence ID" value="EGF99039.1"/>
    <property type="molecule type" value="Genomic_DNA"/>
</dbReference>
<dbReference type="OrthoDB" id="10405159at2759"/>
<dbReference type="Proteomes" id="UP000001072">
    <property type="component" value="Unassembled WGS sequence"/>
</dbReference>
<evidence type="ECO:0000313" key="2">
    <source>
        <dbReference type="Proteomes" id="UP000001072"/>
    </source>
</evidence>
<proteinExistence type="predicted"/>
<reference evidence="2" key="1">
    <citation type="journal article" date="2011" name="Proc. Natl. Acad. Sci. U.S.A.">
        <title>Obligate biotrophy features unraveled by the genomic analysis of rust fungi.</title>
        <authorList>
            <person name="Duplessis S."/>
            <person name="Cuomo C.A."/>
            <person name="Lin Y.-C."/>
            <person name="Aerts A."/>
            <person name="Tisserant E."/>
            <person name="Veneault-Fourrey C."/>
            <person name="Joly D.L."/>
            <person name="Hacquard S."/>
            <person name="Amselem J."/>
            <person name="Cantarel B.L."/>
            <person name="Chiu R."/>
            <person name="Coutinho P.M."/>
            <person name="Feau N."/>
            <person name="Field M."/>
            <person name="Frey P."/>
            <person name="Gelhaye E."/>
            <person name="Goldberg J."/>
            <person name="Grabherr M.G."/>
            <person name="Kodira C.D."/>
            <person name="Kohler A."/>
            <person name="Kuees U."/>
            <person name="Lindquist E.A."/>
            <person name="Lucas S.M."/>
            <person name="Mago R."/>
            <person name="Mauceli E."/>
            <person name="Morin E."/>
            <person name="Murat C."/>
            <person name="Pangilinan J.L."/>
            <person name="Park R."/>
            <person name="Pearson M."/>
            <person name="Quesneville H."/>
            <person name="Rouhier N."/>
            <person name="Sakthikumar S."/>
            <person name="Salamov A.A."/>
            <person name="Schmutz J."/>
            <person name="Selles B."/>
            <person name="Shapiro H."/>
            <person name="Tanguay P."/>
            <person name="Tuskan G.A."/>
            <person name="Henrissat B."/>
            <person name="Van de Peer Y."/>
            <person name="Rouze P."/>
            <person name="Ellis J.G."/>
            <person name="Dodds P.N."/>
            <person name="Schein J.E."/>
            <person name="Zhong S."/>
            <person name="Hamelin R.C."/>
            <person name="Grigoriev I.V."/>
            <person name="Szabo L.J."/>
            <person name="Martin F."/>
        </authorList>
    </citation>
    <scope>NUCLEOTIDE SEQUENCE [LARGE SCALE GENOMIC DNA]</scope>
    <source>
        <strain evidence="2">98AG31 / pathotype 3-4-7</strain>
    </source>
</reference>
<dbReference type="VEuPathDB" id="FungiDB:MELLADRAFT_94962"/>
<accession>F4S8H3</accession>
<protein>
    <submittedName>
        <fullName evidence="1">Uncharacterized protein</fullName>
    </submittedName>
</protein>
<dbReference type="KEGG" id="mlr:MELLADRAFT_94962"/>
<keyword evidence="2" id="KW-1185">Reference proteome</keyword>
<organism evidence="2">
    <name type="scientific">Melampsora larici-populina (strain 98AG31 / pathotype 3-4-7)</name>
    <name type="common">Poplar leaf rust fungus</name>
    <dbReference type="NCBI Taxonomy" id="747676"/>
    <lineage>
        <taxon>Eukaryota</taxon>
        <taxon>Fungi</taxon>
        <taxon>Dikarya</taxon>
        <taxon>Basidiomycota</taxon>
        <taxon>Pucciniomycotina</taxon>
        <taxon>Pucciniomycetes</taxon>
        <taxon>Pucciniales</taxon>
        <taxon>Melampsoraceae</taxon>
        <taxon>Melampsora</taxon>
    </lineage>
</organism>
<dbReference type="HOGENOM" id="CLU_129981_0_0_1"/>
<evidence type="ECO:0000313" key="1">
    <source>
        <dbReference type="EMBL" id="EGF99039.1"/>
    </source>
</evidence>
<dbReference type="RefSeq" id="XP_007417703.1">
    <property type="nucleotide sequence ID" value="XM_007417641.1"/>
</dbReference>
<sequence>MGEPSPKLTRFTTQSLLRVKHVMDAEGLTIPALVHLSNQASNWDFFPTFKEGTGVEKIVDICKFIKHKKLTVLGYLLALLEPNHIELAPHRTEWLANGTDDRGWILTLLQKIKGMIYSAGNGEAVWKLFIYKEMEDLEIYVPPPSPQWPH</sequence>
<dbReference type="InParanoid" id="F4S8H3"/>
<dbReference type="GeneID" id="18937078"/>
<name>F4S8H3_MELLP</name>
<dbReference type="AlphaFoldDB" id="F4S8H3"/>